<evidence type="ECO:0000259" key="4">
    <source>
        <dbReference type="Pfam" id="PF22384"/>
    </source>
</evidence>
<gene>
    <name evidence="5" type="ORF">SAMN04488034_102372</name>
</gene>
<protein>
    <submittedName>
        <fullName evidence="5">ABC-type nitrate/sulfonate/bicarbonate transport system, substrate-binding protein</fullName>
    </submittedName>
</protein>
<organism evidence="5 6">
    <name type="scientific">Salinimicrobium catena</name>
    <dbReference type="NCBI Taxonomy" id="390640"/>
    <lineage>
        <taxon>Bacteria</taxon>
        <taxon>Pseudomonadati</taxon>
        <taxon>Bacteroidota</taxon>
        <taxon>Flavobacteriia</taxon>
        <taxon>Flavobacteriales</taxon>
        <taxon>Flavobacteriaceae</taxon>
        <taxon>Salinimicrobium</taxon>
    </lineage>
</organism>
<proteinExistence type="inferred from homology"/>
<dbReference type="AlphaFoldDB" id="A0A1H5LPY8"/>
<keyword evidence="3" id="KW-0732">Signal</keyword>
<dbReference type="SUPFAM" id="SSF53850">
    <property type="entry name" value="Periplasmic binding protein-like II"/>
    <property type="match status" value="1"/>
</dbReference>
<dbReference type="PANTHER" id="PTHR30024">
    <property type="entry name" value="ALIPHATIC SULFONATES-BINDING PROTEIN-RELATED"/>
    <property type="match status" value="1"/>
</dbReference>
<dbReference type="CDD" id="cd13637">
    <property type="entry name" value="PBP2_Ca3427_like"/>
    <property type="match status" value="1"/>
</dbReference>
<evidence type="ECO:0000256" key="3">
    <source>
        <dbReference type="ARBA" id="ARBA00022729"/>
    </source>
</evidence>
<keyword evidence="6" id="KW-1185">Reference proteome</keyword>
<reference evidence="5 6" key="1">
    <citation type="submission" date="2016-10" db="EMBL/GenBank/DDBJ databases">
        <authorList>
            <person name="de Groot N.N."/>
        </authorList>
    </citation>
    <scope>NUCLEOTIDE SEQUENCE [LARGE SCALE GENOMIC DNA]</scope>
    <source>
        <strain evidence="5 6">DSM 23553</strain>
    </source>
</reference>
<evidence type="ECO:0000313" key="6">
    <source>
        <dbReference type="Proteomes" id="UP000199448"/>
    </source>
</evidence>
<evidence type="ECO:0000313" key="5">
    <source>
        <dbReference type="EMBL" id="SEE79102.1"/>
    </source>
</evidence>
<dbReference type="PANTHER" id="PTHR30024:SF47">
    <property type="entry name" value="TAURINE-BINDING PERIPLASMIC PROTEIN"/>
    <property type="match status" value="1"/>
</dbReference>
<accession>A0A1H5LPY8</accession>
<sequence>MKTIKVGGVPEHFNLPWHLCIDDGTFRRNNLDVKWRDFPDGTGAMCKALRNKEIDAAVILTEGIVKDILNGNNAKIVQEYIASPLIWGIHVAANSPYRRLDDLKNTKVAISRYGSGSHLMAYVNAKNLGWDPAELEFEVVGDINGAIEALQAGKAGYFMWEHFTTKPLVDKGIFRRLADCPTPWSCFVIAVREDFIDRNPAAMQTMLHTLNEVTARFKQIPGIESALAKKYDQKLEDIKQWLKITTWSQKQISVMEINKVQEQLEELGLISEKKENAFFLANHWS</sequence>
<feature type="domain" description="Ca3427-like PBP 2" evidence="4">
    <location>
        <begin position="101"/>
        <end position="177"/>
    </location>
</feature>
<name>A0A1H5LPY8_9FLAO</name>
<evidence type="ECO:0000256" key="1">
    <source>
        <dbReference type="ARBA" id="ARBA00004418"/>
    </source>
</evidence>
<dbReference type="Pfam" id="PF22384">
    <property type="entry name" value="PBP2_Ca3427_like"/>
    <property type="match status" value="1"/>
</dbReference>
<comment type="similarity">
    <text evidence="2">Belongs to the bacterial solute-binding protein SsuA/TauA family.</text>
</comment>
<dbReference type="GO" id="GO:0042597">
    <property type="term" value="C:periplasmic space"/>
    <property type="evidence" value="ECO:0007669"/>
    <property type="project" value="UniProtKB-SubCell"/>
</dbReference>
<evidence type="ECO:0000256" key="2">
    <source>
        <dbReference type="ARBA" id="ARBA00010742"/>
    </source>
</evidence>
<comment type="subcellular location">
    <subcellularLocation>
        <location evidence="1">Periplasm</location>
    </subcellularLocation>
</comment>
<dbReference type="Gene3D" id="3.40.190.10">
    <property type="entry name" value="Periplasmic binding protein-like II"/>
    <property type="match status" value="2"/>
</dbReference>
<dbReference type="OrthoDB" id="6191474at2"/>
<dbReference type="EMBL" id="FNUG01000002">
    <property type="protein sequence ID" value="SEE79102.1"/>
    <property type="molecule type" value="Genomic_DNA"/>
</dbReference>
<dbReference type="Proteomes" id="UP000199448">
    <property type="component" value="Unassembled WGS sequence"/>
</dbReference>
<dbReference type="STRING" id="390640.SAMN04488034_102372"/>
<dbReference type="InterPro" id="IPR054364">
    <property type="entry name" value="Ca3427-like_PBP2"/>
</dbReference>
<dbReference type="RefSeq" id="WP_093112694.1">
    <property type="nucleotide sequence ID" value="NZ_FNGG01000002.1"/>
</dbReference>